<organism evidence="3">
    <name type="scientific">Desulfacinum infernum</name>
    <dbReference type="NCBI Taxonomy" id="35837"/>
    <lineage>
        <taxon>Bacteria</taxon>
        <taxon>Pseudomonadati</taxon>
        <taxon>Thermodesulfobacteriota</taxon>
        <taxon>Syntrophobacteria</taxon>
        <taxon>Syntrophobacterales</taxon>
        <taxon>Syntrophobacteraceae</taxon>
        <taxon>Desulfacinum</taxon>
    </lineage>
</organism>
<accession>A0A832EJX9</accession>
<keyword evidence="2" id="KW-1133">Transmembrane helix</keyword>
<feature type="transmembrane region" description="Helical" evidence="2">
    <location>
        <begin position="21"/>
        <end position="40"/>
    </location>
</feature>
<dbReference type="EMBL" id="DSTK01000034">
    <property type="protein sequence ID" value="HFK97810.1"/>
    <property type="molecule type" value="Genomic_DNA"/>
</dbReference>
<evidence type="ECO:0000256" key="1">
    <source>
        <dbReference type="SAM" id="Coils"/>
    </source>
</evidence>
<sequence>MSSSKSNAFVADIVDLVVSSWKILAVCILVAVAAAVVYVWRATPLYAVKMQVRPGITAFDETGKEIRSWNVGDVMDFFRQDAYRAFLPDAGGSTRKTLSLYPAQGRSATTVTLTLYHPDPTEGVRLLQQFYDNVLHHYQTSGKEPLIAVSTKKIQERIQSVEGLLNHVDAVERPTLEGEIQGRRAEITAKSRVLEAVEKRIQDMAGMRADPQLFSVLLEHEKTAEALRSAIAEEKRMIDSLTLARDALAMKKRRLEAEKALEQQKLAALVPLEQVVPPAASAFPVRPKVKWHLVGAVLAGGFAGLLLGVVLRERRLRASALR</sequence>
<gene>
    <name evidence="3" type="ORF">ENS06_10890</name>
</gene>
<evidence type="ECO:0000313" key="3">
    <source>
        <dbReference type="EMBL" id="HFK97810.1"/>
    </source>
</evidence>
<evidence type="ECO:0000256" key="2">
    <source>
        <dbReference type="SAM" id="Phobius"/>
    </source>
</evidence>
<keyword evidence="2" id="KW-0472">Membrane</keyword>
<keyword evidence="2" id="KW-0812">Transmembrane</keyword>
<feature type="transmembrane region" description="Helical" evidence="2">
    <location>
        <begin position="291"/>
        <end position="311"/>
    </location>
</feature>
<name>A0A832EJX9_9BACT</name>
<feature type="coiled-coil region" evidence="1">
    <location>
        <begin position="217"/>
        <end position="265"/>
    </location>
</feature>
<keyword evidence="1" id="KW-0175">Coiled coil</keyword>
<protein>
    <recommendedName>
        <fullName evidence="4">Polysaccharide chain length determinant N-terminal domain-containing protein</fullName>
    </recommendedName>
</protein>
<dbReference type="AlphaFoldDB" id="A0A832EJX9"/>
<comment type="caution">
    <text evidence="3">The sequence shown here is derived from an EMBL/GenBank/DDBJ whole genome shotgun (WGS) entry which is preliminary data.</text>
</comment>
<reference evidence="3" key="1">
    <citation type="journal article" date="2020" name="mSystems">
        <title>Genome- and Community-Level Interaction Insights into Carbon Utilization and Element Cycling Functions of Hydrothermarchaeota in Hydrothermal Sediment.</title>
        <authorList>
            <person name="Zhou Z."/>
            <person name="Liu Y."/>
            <person name="Xu W."/>
            <person name="Pan J."/>
            <person name="Luo Z.H."/>
            <person name="Li M."/>
        </authorList>
    </citation>
    <scope>NUCLEOTIDE SEQUENCE [LARGE SCALE GENOMIC DNA]</scope>
    <source>
        <strain evidence="3">SpSt-456</strain>
    </source>
</reference>
<proteinExistence type="predicted"/>
<evidence type="ECO:0008006" key="4">
    <source>
        <dbReference type="Google" id="ProtNLM"/>
    </source>
</evidence>